<feature type="signal peptide" evidence="4">
    <location>
        <begin position="1"/>
        <end position="38"/>
    </location>
</feature>
<evidence type="ECO:0000259" key="5">
    <source>
        <dbReference type="Pfam" id="PF07731"/>
    </source>
</evidence>
<dbReference type="RefSeq" id="WP_079447650.1">
    <property type="nucleotide sequence ID" value="NZ_JAVDPZ010000003.1"/>
</dbReference>
<feature type="domain" description="Plastocyanin-like" evidence="6">
    <location>
        <begin position="59"/>
        <end position="164"/>
    </location>
</feature>
<accession>A0A1V4HWE3</accession>
<feature type="chain" id="PRO_5012279640" evidence="4">
    <location>
        <begin position="39"/>
        <end position="358"/>
    </location>
</feature>
<name>A0A1V4HWE3_NITVU</name>
<dbReference type="InterPro" id="IPR045087">
    <property type="entry name" value="Cu-oxidase_fam"/>
</dbReference>
<feature type="domain" description="Plastocyanin-like" evidence="5">
    <location>
        <begin position="202"/>
        <end position="300"/>
    </location>
</feature>
<keyword evidence="3" id="KW-0186">Copper</keyword>
<organism evidence="7 8">
    <name type="scientific">Nitrobacter vulgaris</name>
    <dbReference type="NCBI Taxonomy" id="29421"/>
    <lineage>
        <taxon>Bacteria</taxon>
        <taxon>Pseudomonadati</taxon>
        <taxon>Pseudomonadota</taxon>
        <taxon>Alphaproteobacteria</taxon>
        <taxon>Hyphomicrobiales</taxon>
        <taxon>Nitrobacteraceae</taxon>
        <taxon>Nitrobacter</taxon>
    </lineage>
</organism>
<evidence type="ECO:0000313" key="8">
    <source>
        <dbReference type="Proteomes" id="UP000189940"/>
    </source>
</evidence>
<dbReference type="CDD" id="cd13859">
    <property type="entry name" value="CuRO_D1_2dMcoN_like"/>
    <property type="match status" value="1"/>
</dbReference>
<evidence type="ECO:0000259" key="6">
    <source>
        <dbReference type="Pfam" id="PF07732"/>
    </source>
</evidence>
<evidence type="ECO:0000256" key="1">
    <source>
        <dbReference type="ARBA" id="ARBA00022723"/>
    </source>
</evidence>
<proteinExistence type="predicted"/>
<dbReference type="Gene3D" id="2.60.40.420">
    <property type="entry name" value="Cupredoxins - blue copper proteins"/>
    <property type="match status" value="2"/>
</dbReference>
<dbReference type="InterPro" id="IPR008972">
    <property type="entry name" value="Cupredoxin"/>
</dbReference>
<dbReference type="EMBL" id="MWPQ01000049">
    <property type="protein sequence ID" value="OPH82286.1"/>
    <property type="molecule type" value="Genomic_DNA"/>
</dbReference>
<dbReference type="GO" id="GO:0005507">
    <property type="term" value="F:copper ion binding"/>
    <property type="evidence" value="ECO:0007669"/>
    <property type="project" value="InterPro"/>
</dbReference>
<dbReference type="PANTHER" id="PTHR11709:SF394">
    <property type="entry name" value="FI03373P-RELATED"/>
    <property type="match status" value="1"/>
</dbReference>
<gene>
    <name evidence="7" type="ORF">B2M20_14180</name>
</gene>
<evidence type="ECO:0000256" key="4">
    <source>
        <dbReference type="SAM" id="SignalP"/>
    </source>
</evidence>
<dbReference type="Proteomes" id="UP000189940">
    <property type="component" value="Unassembled WGS sequence"/>
</dbReference>
<dbReference type="Pfam" id="PF07732">
    <property type="entry name" value="Cu-oxidase_3"/>
    <property type="match status" value="1"/>
</dbReference>
<keyword evidence="8" id="KW-1185">Reference proteome</keyword>
<dbReference type="OrthoDB" id="9757546at2"/>
<evidence type="ECO:0000256" key="3">
    <source>
        <dbReference type="ARBA" id="ARBA00023008"/>
    </source>
</evidence>
<dbReference type="GO" id="GO:0016491">
    <property type="term" value="F:oxidoreductase activity"/>
    <property type="evidence" value="ECO:0007669"/>
    <property type="project" value="UniProtKB-KW"/>
</dbReference>
<keyword evidence="2" id="KW-0560">Oxidoreductase</keyword>
<dbReference type="STRING" id="29421.B2M20_14180"/>
<dbReference type="AlphaFoldDB" id="A0A1V4HWE3"/>
<protein>
    <submittedName>
        <fullName evidence="7">Copper oxidase</fullName>
    </submittedName>
</protein>
<comment type="caution">
    <text evidence="7">The sequence shown here is derived from an EMBL/GenBank/DDBJ whole genome shotgun (WGS) entry which is preliminary data.</text>
</comment>
<reference evidence="7 8" key="1">
    <citation type="submission" date="2017-02" db="EMBL/GenBank/DDBJ databases">
        <title>Genome sequence of the nitrite-oxidizing bacterium Nitrobacter vulgaris strain Ab1.</title>
        <authorList>
            <person name="Mellbye B.L."/>
            <person name="Davis E.W."/>
            <person name="Spieck E."/>
            <person name="Chang J.H."/>
            <person name="Bottomley P.J."/>
            <person name="Sayavedra-Soto L.A."/>
        </authorList>
    </citation>
    <scope>NUCLEOTIDE SEQUENCE [LARGE SCALE GENOMIC DNA]</scope>
    <source>
        <strain evidence="7 8">Ab1</strain>
    </source>
</reference>
<dbReference type="InterPro" id="IPR011707">
    <property type="entry name" value="Cu-oxidase-like_N"/>
</dbReference>
<dbReference type="SUPFAM" id="SSF49503">
    <property type="entry name" value="Cupredoxins"/>
    <property type="match status" value="2"/>
</dbReference>
<dbReference type="InterPro" id="IPR011706">
    <property type="entry name" value="Cu-oxidase_C"/>
</dbReference>
<dbReference type="Pfam" id="PF07731">
    <property type="entry name" value="Cu-oxidase_2"/>
    <property type="match status" value="1"/>
</dbReference>
<evidence type="ECO:0000313" key="7">
    <source>
        <dbReference type="EMBL" id="OPH82286.1"/>
    </source>
</evidence>
<dbReference type="PANTHER" id="PTHR11709">
    <property type="entry name" value="MULTI-COPPER OXIDASE"/>
    <property type="match status" value="1"/>
</dbReference>
<evidence type="ECO:0000256" key="2">
    <source>
        <dbReference type="ARBA" id="ARBA00023002"/>
    </source>
</evidence>
<sequence>MHVIPMILQRCSLRAHLVKVIFAASASLCIVSPRTALAETRQFSMVIEDTILKLVDKQTFYAFSFNGQSPGPLLHVKEGDDVEIEIENQTTLPHTIHWHGLYQRGTWKNDGVPDVTQPAIPPGETFTYRFKAEPSGTMWYHCHVNVNEHVAMRGMWGPFIIDPKDPPPVEKEVTKDYIMMFSSWASAWAKKPGYGGVPGDVPDFFTINGKAYPDTQPLRIKEGDVVRIRLIGAGDELHSIHIHGHLFEVYAKDGRPLANPYLADTILFGPGERYDLILRADNPGIWMVHDHIDKHTTNGSSPMGGMMTTIEYEEIPLKDQSFYKWKNKEFVPDFYYEESMKKPLDMHESPAFKGDPAP</sequence>
<keyword evidence="4" id="KW-0732">Signal</keyword>
<keyword evidence="1" id="KW-0479">Metal-binding</keyword>
<dbReference type="CDD" id="cd04202">
    <property type="entry name" value="CuRO_D2_2dMcoN_like"/>
    <property type="match status" value="1"/>
</dbReference>